<dbReference type="OrthoDB" id="4250219at2"/>
<evidence type="ECO:0000256" key="1">
    <source>
        <dbReference type="SAM" id="MobiDB-lite"/>
    </source>
</evidence>
<reference evidence="3 4" key="1">
    <citation type="journal article" date="2013" name="Genome Announc.">
        <title>Complete Genome Sequence of Leifsonia xyli subsp. cynodontis Strain DSM46306, a Gram-Positive Bacterial Pathogen of Grasses.</title>
        <authorList>
            <person name="Monteiro-Vitorello C.B."/>
            <person name="Zerillo M.M."/>
            <person name="Van Sluys M.A."/>
            <person name="Camargo L.E."/>
            <person name="Kitajima J.P."/>
        </authorList>
    </citation>
    <scope>NUCLEOTIDE SEQUENCE [LARGE SCALE GENOMIC DNA]</scope>
    <source>
        <strain evidence="3 4">DSM 46306</strain>
    </source>
</reference>
<dbReference type="RefSeq" id="WP_021754742.1">
    <property type="nucleotide sequence ID" value="NC_022438.1"/>
</dbReference>
<accession>U3P654</accession>
<evidence type="ECO:0000313" key="4">
    <source>
        <dbReference type="Proteomes" id="UP000016743"/>
    </source>
</evidence>
<proteinExistence type="predicted"/>
<name>U3P654_LEIXC</name>
<evidence type="ECO:0000256" key="2">
    <source>
        <dbReference type="SAM" id="Phobius"/>
    </source>
</evidence>
<organism evidence="3 4">
    <name type="scientific">Leifsonia xyli subsp. cynodontis DSM 46306</name>
    <dbReference type="NCBI Taxonomy" id="1389489"/>
    <lineage>
        <taxon>Bacteria</taxon>
        <taxon>Bacillati</taxon>
        <taxon>Actinomycetota</taxon>
        <taxon>Actinomycetes</taxon>
        <taxon>Micrococcales</taxon>
        <taxon>Microbacteriaceae</taxon>
        <taxon>Leifsonia</taxon>
    </lineage>
</organism>
<dbReference type="PATRIC" id="fig|1389489.3.peg.1156"/>
<dbReference type="AlphaFoldDB" id="U3P654"/>
<dbReference type="Pfam" id="PF10874">
    <property type="entry name" value="DUF2746"/>
    <property type="match status" value="1"/>
</dbReference>
<dbReference type="InterPro" id="IPR022704">
    <property type="entry name" value="DUF2746"/>
</dbReference>
<gene>
    <name evidence="3" type="ORF">O159_12070</name>
</gene>
<dbReference type="Proteomes" id="UP000016743">
    <property type="component" value="Chromosome"/>
</dbReference>
<evidence type="ECO:0000313" key="3">
    <source>
        <dbReference type="EMBL" id="AGW41291.1"/>
    </source>
</evidence>
<dbReference type="KEGG" id="lxy:O159_12070"/>
<keyword evidence="2" id="KW-1133">Transmembrane helix</keyword>
<protein>
    <recommendedName>
        <fullName evidence="5">DUF2746 domain-containing protein</fullName>
    </recommendedName>
</protein>
<evidence type="ECO:0008006" key="5">
    <source>
        <dbReference type="Google" id="ProtNLM"/>
    </source>
</evidence>
<keyword evidence="2" id="KW-0812">Transmembrane</keyword>
<feature type="transmembrane region" description="Helical" evidence="2">
    <location>
        <begin position="6"/>
        <end position="31"/>
    </location>
</feature>
<keyword evidence="2" id="KW-0472">Membrane</keyword>
<dbReference type="HOGENOM" id="CLU_1794102_0_0_11"/>
<feature type="region of interest" description="Disordered" evidence="1">
    <location>
        <begin position="90"/>
        <end position="149"/>
    </location>
</feature>
<dbReference type="STRING" id="1389489.O159_12070"/>
<keyword evidence="4" id="KW-1185">Reference proteome</keyword>
<sequence>MPDIPMGWATLIAAAVTAAGGMAAIVISIVLGARTRRAVKNIASDTREVKEQVTNSHTTNLRDESDHRHNELISEITAVISEITAVRATQDTHGERLDEVQRTQRGMQRDIGRLADADQEQTRTDHRLSERLTDIEKNNPRPHLPEGES</sequence>
<dbReference type="EMBL" id="CP006734">
    <property type="protein sequence ID" value="AGW41291.1"/>
    <property type="molecule type" value="Genomic_DNA"/>
</dbReference>